<dbReference type="AlphaFoldDB" id="A0A0R3DLE5"/>
<dbReference type="RefSeq" id="WP_057750355.1">
    <property type="nucleotide sequence ID" value="NZ_LJYG01000090.1"/>
</dbReference>
<evidence type="ECO:0000313" key="2">
    <source>
        <dbReference type="EMBL" id="KRQ09133.1"/>
    </source>
</evidence>
<comment type="caution">
    <text evidence="2">The sequence shown here is derived from an EMBL/GenBank/DDBJ whole genome shotgun (WGS) entry which is preliminary data.</text>
</comment>
<name>A0A0R3DLE5_9BRAD</name>
<dbReference type="OrthoDB" id="8194459at2"/>
<keyword evidence="3" id="KW-1185">Reference proteome</keyword>
<protein>
    <recommendedName>
        <fullName evidence="4">Restriction endonuclease</fullName>
    </recommendedName>
</protein>
<evidence type="ECO:0008006" key="4">
    <source>
        <dbReference type="Google" id="ProtNLM"/>
    </source>
</evidence>
<proteinExistence type="predicted"/>
<dbReference type="EMBL" id="LJYG01000090">
    <property type="protein sequence ID" value="KRQ09133.1"/>
    <property type="molecule type" value="Genomic_DNA"/>
</dbReference>
<evidence type="ECO:0000313" key="3">
    <source>
        <dbReference type="Proteomes" id="UP000051936"/>
    </source>
</evidence>
<feature type="compositionally biased region" description="Basic and acidic residues" evidence="1">
    <location>
        <begin position="191"/>
        <end position="201"/>
    </location>
</feature>
<dbReference type="Proteomes" id="UP000051936">
    <property type="component" value="Unassembled WGS sequence"/>
</dbReference>
<sequence>MRVLEEYFASAGEVTEQNAWEHVYRCLLWMNVGAGLAHIYDSNHMQPGGVFHARAARFTELLCKHWNISRKELPSQIDVLFKGCVAELKRREEEDGEIDSETESELISAIQAHLRGEGIKEDRALALARTIEVQSRDFFTLGNKRKNALGEGFEDLLLILLQRVSKIPLEKLPLRTPVSGLPGFRRAPPRNKGDPRKREPHPDIAIVEGEITHVIATAKWSMRQDRETQFQSEYHSFQMNKTQTTELTYALITNEFDIARLKNVVNAEPGRDRGGYIFHNVYHICLPLLRETHGDRFKEIEPWVGTGKLRSLDNFLVEMRGRFGES</sequence>
<reference evidence="2 3" key="1">
    <citation type="submission" date="2015-09" db="EMBL/GenBank/DDBJ databases">
        <title>Draft Genome Sequence of Bradyrhizobium manausense Strain BR 3351T, a Novel Symbiotic Nitrogen-Fixing Alphaproteobacterium Isolated from Brazilian Amazon Rain Forest.</title>
        <authorList>
            <person name="De Araujo J.L."/>
            <person name="Zilli J.E."/>
        </authorList>
    </citation>
    <scope>NUCLEOTIDE SEQUENCE [LARGE SCALE GENOMIC DNA]</scope>
    <source>
        <strain evidence="2 3">BR3351</strain>
    </source>
</reference>
<evidence type="ECO:0000256" key="1">
    <source>
        <dbReference type="SAM" id="MobiDB-lite"/>
    </source>
</evidence>
<feature type="region of interest" description="Disordered" evidence="1">
    <location>
        <begin position="180"/>
        <end position="201"/>
    </location>
</feature>
<accession>A0A0R3DLE5</accession>
<gene>
    <name evidence="2" type="ORF">AOQ71_21115</name>
</gene>
<organism evidence="2 3">
    <name type="scientific">Bradyrhizobium manausense</name>
    <dbReference type="NCBI Taxonomy" id="989370"/>
    <lineage>
        <taxon>Bacteria</taxon>
        <taxon>Pseudomonadati</taxon>
        <taxon>Pseudomonadota</taxon>
        <taxon>Alphaproteobacteria</taxon>
        <taxon>Hyphomicrobiales</taxon>
        <taxon>Nitrobacteraceae</taxon>
        <taxon>Bradyrhizobium</taxon>
    </lineage>
</organism>